<reference evidence="2 3" key="1">
    <citation type="submission" date="2024-01" db="EMBL/GenBank/DDBJ databases">
        <title>Genome assemblies of Stephania.</title>
        <authorList>
            <person name="Yang L."/>
        </authorList>
    </citation>
    <scope>NUCLEOTIDE SEQUENCE [LARGE SCALE GENOMIC DNA]</scope>
    <source>
        <strain evidence="2">YNDBR</strain>
        <tissue evidence="2">Leaf</tissue>
    </source>
</reference>
<feature type="region of interest" description="Disordered" evidence="1">
    <location>
        <begin position="69"/>
        <end position="127"/>
    </location>
</feature>
<feature type="region of interest" description="Disordered" evidence="1">
    <location>
        <begin position="1"/>
        <end position="33"/>
    </location>
</feature>
<evidence type="ECO:0000313" key="3">
    <source>
        <dbReference type="Proteomes" id="UP001420932"/>
    </source>
</evidence>
<evidence type="ECO:0000313" key="2">
    <source>
        <dbReference type="EMBL" id="KAK9122423.1"/>
    </source>
</evidence>
<keyword evidence="3" id="KW-1185">Reference proteome</keyword>
<sequence length="127" mass="14258">MRVVGGRHLGLKGKVVGKLGGKEEEEEEERSRGLRVVLKLLSSGEEVTAGGDEVAELGSLEEEMCLKKLEELKNGDSKEKEKSRSSSRDDGDRRKDSRKEDNKRKREERRSVDENGTSEKGKWNTQG</sequence>
<dbReference type="PANTHER" id="PTHR15818">
    <property type="entry name" value="G PATCH AND KOW-CONTAINING"/>
    <property type="match status" value="1"/>
</dbReference>
<dbReference type="InterPro" id="IPR045166">
    <property type="entry name" value="Spp2-like"/>
</dbReference>
<feature type="compositionally biased region" description="Low complexity" evidence="1">
    <location>
        <begin position="1"/>
        <end position="17"/>
    </location>
</feature>
<organism evidence="2 3">
    <name type="scientific">Stephania yunnanensis</name>
    <dbReference type="NCBI Taxonomy" id="152371"/>
    <lineage>
        <taxon>Eukaryota</taxon>
        <taxon>Viridiplantae</taxon>
        <taxon>Streptophyta</taxon>
        <taxon>Embryophyta</taxon>
        <taxon>Tracheophyta</taxon>
        <taxon>Spermatophyta</taxon>
        <taxon>Magnoliopsida</taxon>
        <taxon>Ranunculales</taxon>
        <taxon>Menispermaceae</taxon>
        <taxon>Menispermoideae</taxon>
        <taxon>Cissampelideae</taxon>
        <taxon>Stephania</taxon>
    </lineage>
</organism>
<dbReference type="PANTHER" id="PTHR15818:SF2">
    <property type="entry name" value="G-PATCH DOMAIN AND KOW MOTIFS-CONTAINING PROTEIN"/>
    <property type="match status" value="1"/>
</dbReference>
<dbReference type="AlphaFoldDB" id="A0AAP0NX78"/>
<dbReference type="Proteomes" id="UP001420932">
    <property type="component" value="Unassembled WGS sequence"/>
</dbReference>
<proteinExistence type="predicted"/>
<evidence type="ECO:0000256" key="1">
    <source>
        <dbReference type="SAM" id="MobiDB-lite"/>
    </source>
</evidence>
<gene>
    <name evidence="2" type="ORF">Syun_020040</name>
</gene>
<dbReference type="EMBL" id="JBBNAF010000008">
    <property type="protein sequence ID" value="KAK9122423.1"/>
    <property type="molecule type" value="Genomic_DNA"/>
</dbReference>
<comment type="caution">
    <text evidence="2">The sequence shown here is derived from an EMBL/GenBank/DDBJ whole genome shotgun (WGS) entry which is preliminary data.</text>
</comment>
<name>A0AAP0NX78_9MAGN</name>
<protein>
    <submittedName>
        <fullName evidence="2">Uncharacterized protein</fullName>
    </submittedName>
</protein>
<dbReference type="GO" id="GO:0000398">
    <property type="term" value="P:mRNA splicing, via spliceosome"/>
    <property type="evidence" value="ECO:0007669"/>
    <property type="project" value="InterPro"/>
</dbReference>
<dbReference type="GO" id="GO:0005681">
    <property type="term" value="C:spliceosomal complex"/>
    <property type="evidence" value="ECO:0007669"/>
    <property type="project" value="TreeGrafter"/>
</dbReference>
<accession>A0AAP0NX78</accession>